<dbReference type="GO" id="GO:0008531">
    <property type="term" value="F:riboflavin kinase activity"/>
    <property type="evidence" value="ECO:0007669"/>
    <property type="project" value="UniProtKB-UniRule"/>
</dbReference>
<dbReference type="InterPro" id="IPR023465">
    <property type="entry name" value="Riboflavin_kinase_dom_sf"/>
</dbReference>
<dbReference type="InterPro" id="IPR023468">
    <property type="entry name" value="Riboflavin_kinase"/>
</dbReference>
<dbReference type="NCBIfam" id="NF004160">
    <property type="entry name" value="PRK05627.1-3"/>
    <property type="match status" value="1"/>
</dbReference>
<comment type="catalytic activity">
    <reaction evidence="13 15">
        <text>riboflavin + ATP = FMN + ADP + H(+)</text>
        <dbReference type="Rhea" id="RHEA:14357"/>
        <dbReference type="ChEBI" id="CHEBI:15378"/>
        <dbReference type="ChEBI" id="CHEBI:30616"/>
        <dbReference type="ChEBI" id="CHEBI:57986"/>
        <dbReference type="ChEBI" id="CHEBI:58210"/>
        <dbReference type="ChEBI" id="CHEBI:456216"/>
        <dbReference type="EC" id="2.7.1.26"/>
    </reaction>
</comment>
<dbReference type="GO" id="GO:0009398">
    <property type="term" value="P:FMN biosynthetic process"/>
    <property type="evidence" value="ECO:0007669"/>
    <property type="project" value="UniProtKB-UniRule"/>
</dbReference>
<reference evidence="16 17" key="2">
    <citation type="journal article" date="2016" name="Genome Announc.">
        <title>Complete Genome Sequences of Two Interactive Moderate Thermophiles, Paenibacillus napthalenovorans 32O-Y and Paenibacillus sp. 32O-W.</title>
        <authorList>
            <person name="Butler R.R.III."/>
            <person name="Wang J."/>
            <person name="Stark B.C."/>
            <person name="Pombert J.F."/>
        </authorList>
    </citation>
    <scope>NUCLEOTIDE SEQUENCE [LARGE SCALE GENOMIC DNA]</scope>
    <source>
        <strain evidence="16 17">32O-Y</strain>
    </source>
</reference>
<comment type="function">
    <text evidence="1">Catalyzes the phosphorylation of riboflavin to FMN followed by the adenylation of FMN to FAD.</text>
</comment>
<dbReference type="STRING" id="162209.IJ22_13070"/>
<dbReference type="EC" id="2.7.1.26" evidence="15"/>
<dbReference type="FunFam" id="2.40.30.30:FF:000003">
    <property type="entry name" value="Riboflavin biosynthesis protein"/>
    <property type="match status" value="1"/>
</dbReference>
<evidence type="ECO:0000256" key="12">
    <source>
        <dbReference type="ARBA" id="ARBA00023268"/>
    </source>
</evidence>
<dbReference type="Pfam" id="PF06574">
    <property type="entry name" value="FAD_syn"/>
    <property type="match status" value="1"/>
</dbReference>
<comment type="catalytic activity">
    <reaction evidence="14 15">
        <text>FMN + ATP + H(+) = FAD + diphosphate</text>
        <dbReference type="Rhea" id="RHEA:17237"/>
        <dbReference type="ChEBI" id="CHEBI:15378"/>
        <dbReference type="ChEBI" id="CHEBI:30616"/>
        <dbReference type="ChEBI" id="CHEBI:33019"/>
        <dbReference type="ChEBI" id="CHEBI:57692"/>
        <dbReference type="ChEBI" id="CHEBI:58210"/>
        <dbReference type="EC" id="2.7.7.2"/>
    </reaction>
</comment>
<dbReference type="RefSeq" id="WP_054818106.1">
    <property type="nucleotide sequence ID" value="NZ_BJCS01000003.1"/>
</dbReference>
<dbReference type="EC" id="2.7.7.2" evidence="15"/>
<dbReference type="GO" id="GO:0009231">
    <property type="term" value="P:riboflavin biosynthetic process"/>
    <property type="evidence" value="ECO:0007669"/>
    <property type="project" value="InterPro"/>
</dbReference>
<evidence type="ECO:0000256" key="11">
    <source>
        <dbReference type="ARBA" id="ARBA00022840"/>
    </source>
</evidence>
<keyword evidence="11 15" id="KW-0067">ATP-binding</keyword>
<dbReference type="PIRSF" id="PIRSF004491">
    <property type="entry name" value="FAD_Synth"/>
    <property type="match status" value="1"/>
</dbReference>
<keyword evidence="12" id="KW-0511">Multifunctional enzyme</keyword>
<comment type="pathway">
    <text evidence="2 15">Cofactor biosynthesis; FAD biosynthesis; FAD from FMN: step 1/1.</text>
</comment>
<evidence type="ECO:0000256" key="14">
    <source>
        <dbReference type="ARBA" id="ARBA00049494"/>
    </source>
</evidence>
<reference evidence="17" key="1">
    <citation type="submission" date="2015-12" db="EMBL/GenBank/DDBJ databases">
        <title>Complete genome sequences of two moderately thermophilic Paenibacillus species.</title>
        <authorList>
            <person name="Butler R.III."/>
            <person name="Wang J."/>
            <person name="Stark B.C."/>
            <person name="Pombert J.-F."/>
        </authorList>
    </citation>
    <scope>NUCLEOTIDE SEQUENCE [LARGE SCALE GENOMIC DNA]</scope>
    <source>
        <strain evidence="17">32O-Y</strain>
    </source>
</reference>
<dbReference type="Pfam" id="PF01687">
    <property type="entry name" value="Flavokinase"/>
    <property type="match status" value="1"/>
</dbReference>
<dbReference type="PANTHER" id="PTHR22749">
    <property type="entry name" value="RIBOFLAVIN KINASE/FMN ADENYLYLTRANSFERASE"/>
    <property type="match status" value="1"/>
</dbReference>
<evidence type="ECO:0000256" key="8">
    <source>
        <dbReference type="ARBA" id="ARBA00022741"/>
    </source>
</evidence>
<evidence type="ECO:0000256" key="10">
    <source>
        <dbReference type="ARBA" id="ARBA00022827"/>
    </source>
</evidence>
<dbReference type="PANTHER" id="PTHR22749:SF6">
    <property type="entry name" value="RIBOFLAVIN KINASE"/>
    <property type="match status" value="1"/>
</dbReference>
<dbReference type="SUPFAM" id="SSF82114">
    <property type="entry name" value="Riboflavin kinase-like"/>
    <property type="match status" value="1"/>
</dbReference>
<evidence type="ECO:0000256" key="6">
    <source>
        <dbReference type="ARBA" id="ARBA00022679"/>
    </source>
</evidence>
<sequence length="317" mass="35154">MHTVQLTFPLPEACVADSRVLAIGEFDGVHLGHREVIRRAVERGAELRLPAAIMTFHPHPRQVLGIDKYTQLLTPLAAKKEQLEALGVHTTYIVDFNETLMRVSPEQFVEQMLIPLRVNTVFVGFDFTFGFKGAGTSDTLCNLAGGRFAVEVVRPFELRGEKVSSTQIRNLLLSGDVQEAGLLLGRPYKLQGRVVHGDGRGRTIGFPTANIEVSEDYVIPANGVYAVVATVRGRKVGGVMNVGVKPTFDTGLLQPVLEAHLFDFSDMVYGETIEVELLGFIRHERKFGSVQELISQIRQDADQARFIIAERRSMQNL</sequence>
<dbReference type="AlphaFoldDB" id="A0A0U2VDT0"/>
<protein>
    <recommendedName>
        <fullName evidence="15">Riboflavin biosynthesis protein</fullName>
    </recommendedName>
    <domain>
        <recommendedName>
            <fullName evidence="15">Riboflavin kinase</fullName>
            <ecNumber evidence="15">2.7.1.26</ecNumber>
        </recommendedName>
        <alternativeName>
            <fullName evidence="15">Flavokinase</fullName>
        </alternativeName>
    </domain>
    <domain>
        <recommendedName>
            <fullName evidence="15">FMN adenylyltransferase</fullName>
            <ecNumber evidence="15">2.7.7.2</ecNumber>
        </recommendedName>
        <alternativeName>
            <fullName evidence="15">FAD pyrophosphorylase</fullName>
        </alternativeName>
        <alternativeName>
            <fullName evidence="15">FAD synthase</fullName>
        </alternativeName>
    </domain>
</protein>
<organism evidence="16 17">
    <name type="scientific">Paenibacillus naphthalenovorans</name>
    <dbReference type="NCBI Taxonomy" id="162209"/>
    <lineage>
        <taxon>Bacteria</taxon>
        <taxon>Bacillati</taxon>
        <taxon>Bacillota</taxon>
        <taxon>Bacilli</taxon>
        <taxon>Bacillales</taxon>
        <taxon>Paenibacillaceae</taxon>
        <taxon>Paenibacillus</taxon>
    </lineage>
</organism>
<dbReference type="NCBIfam" id="TIGR00083">
    <property type="entry name" value="ribF"/>
    <property type="match status" value="1"/>
</dbReference>
<dbReference type="SMART" id="SM00904">
    <property type="entry name" value="Flavokinase"/>
    <property type="match status" value="1"/>
</dbReference>
<dbReference type="CDD" id="cd02064">
    <property type="entry name" value="FAD_synthetase_N"/>
    <property type="match status" value="1"/>
</dbReference>
<dbReference type="UniPathway" id="UPA00277">
    <property type="reaction ID" value="UER00407"/>
</dbReference>
<dbReference type="EMBL" id="CP013652">
    <property type="protein sequence ID" value="ALS21683.1"/>
    <property type="molecule type" value="Genomic_DNA"/>
</dbReference>
<evidence type="ECO:0000256" key="15">
    <source>
        <dbReference type="PIRNR" id="PIRNR004491"/>
    </source>
</evidence>
<keyword evidence="4 15" id="KW-0285">Flavoprotein</keyword>
<dbReference type="Gene3D" id="3.40.50.620">
    <property type="entry name" value="HUPs"/>
    <property type="match status" value="1"/>
</dbReference>
<dbReference type="Proteomes" id="UP000061660">
    <property type="component" value="Chromosome"/>
</dbReference>
<accession>A0A0U2VDT0</accession>
<keyword evidence="5 15" id="KW-0288">FMN</keyword>
<evidence type="ECO:0000256" key="2">
    <source>
        <dbReference type="ARBA" id="ARBA00004726"/>
    </source>
</evidence>
<evidence type="ECO:0000256" key="1">
    <source>
        <dbReference type="ARBA" id="ARBA00002121"/>
    </source>
</evidence>
<keyword evidence="10 15" id="KW-0274">FAD</keyword>
<dbReference type="Gene3D" id="2.40.30.30">
    <property type="entry name" value="Riboflavin kinase-like"/>
    <property type="match status" value="1"/>
</dbReference>
<dbReference type="OrthoDB" id="9803667at2"/>
<dbReference type="FunFam" id="3.40.50.620:FF:000021">
    <property type="entry name" value="Riboflavin biosynthesis protein"/>
    <property type="match status" value="1"/>
</dbReference>
<comment type="similarity">
    <text evidence="15">Belongs to the ribF family.</text>
</comment>
<proteinExistence type="inferred from homology"/>
<dbReference type="GO" id="GO:0003919">
    <property type="term" value="F:FMN adenylyltransferase activity"/>
    <property type="evidence" value="ECO:0007669"/>
    <property type="project" value="UniProtKB-UniRule"/>
</dbReference>
<dbReference type="InterPro" id="IPR015864">
    <property type="entry name" value="FAD_synthase"/>
</dbReference>
<dbReference type="InterPro" id="IPR015865">
    <property type="entry name" value="Riboflavin_kinase_bac/euk"/>
</dbReference>
<keyword evidence="7 15" id="KW-0548">Nucleotidyltransferase</keyword>
<evidence type="ECO:0000256" key="13">
    <source>
        <dbReference type="ARBA" id="ARBA00047880"/>
    </source>
</evidence>
<evidence type="ECO:0000256" key="4">
    <source>
        <dbReference type="ARBA" id="ARBA00022630"/>
    </source>
</evidence>
<keyword evidence="9 15" id="KW-0418">Kinase</keyword>
<dbReference type="PATRIC" id="fig|162209.4.peg.1386"/>
<dbReference type="InterPro" id="IPR014729">
    <property type="entry name" value="Rossmann-like_a/b/a_fold"/>
</dbReference>
<evidence type="ECO:0000256" key="5">
    <source>
        <dbReference type="ARBA" id="ARBA00022643"/>
    </source>
</evidence>
<evidence type="ECO:0000256" key="3">
    <source>
        <dbReference type="ARBA" id="ARBA00005201"/>
    </source>
</evidence>
<evidence type="ECO:0000313" key="16">
    <source>
        <dbReference type="EMBL" id="ALS21683.1"/>
    </source>
</evidence>
<keyword evidence="17" id="KW-1185">Reference proteome</keyword>
<dbReference type="KEGG" id="pnp:IJ22_13070"/>
<name>A0A0U2VDT0_9BACL</name>
<dbReference type="GO" id="GO:0006747">
    <property type="term" value="P:FAD biosynthetic process"/>
    <property type="evidence" value="ECO:0007669"/>
    <property type="project" value="UniProtKB-UniRule"/>
</dbReference>
<keyword evidence="6 15" id="KW-0808">Transferase</keyword>
<gene>
    <name evidence="16" type="ORF">IJ22_13070</name>
</gene>
<evidence type="ECO:0000256" key="9">
    <source>
        <dbReference type="ARBA" id="ARBA00022777"/>
    </source>
</evidence>
<comment type="pathway">
    <text evidence="3 15">Cofactor biosynthesis; FMN biosynthesis; FMN from riboflavin (ATP route): step 1/1.</text>
</comment>
<dbReference type="GO" id="GO:0005524">
    <property type="term" value="F:ATP binding"/>
    <property type="evidence" value="ECO:0007669"/>
    <property type="project" value="UniProtKB-UniRule"/>
</dbReference>
<evidence type="ECO:0000313" key="17">
    <source>
        <dbReference type="Proteomes" id="UP000061660"/>
    </source>
</evidence>
<evidence type="ECO:0000256" key="7">
    <source>
        <dbReference type="ARBA" id="ARBA00022695"/>
    </source>
</evidence>
<keyword evidence="8 15" id="KW-0547">Nucleotide-binding</keyword>
<dbReference type="UniPathway" id="UPA00276">
    <property type="reaction ID" value="UER00406"/>
</dbReference>
<dbReference type="NCBIfam" id="NF004162">
    <property type="entry name" value="PRK05627.1-5"/>
    <property type="match status" value="1"/>
</dbReference>
<dbReference type="InterPro" id="IPR002606">
    <property type="entry name" value="Riboflavin_kinase_bac"/>
</dbReference>
<dbReference type="SUPFAM" id="SSF52374">
    <property type="entry name" value="Nucleotidylyl transferase"/>
    <property type="match status" value="1"/>
</dbReference>